<keyword evidence="3" id="KW-0687">Ribonucleoprotein</keyword>
<name>A0A6I6F4H4_9CLOT</name>
<accession>A0A6I6F4H4</accession>
<feature type="domain" description="S1 motif" evidence="6">
    <location>
        <begin position="28"/>
        <end position="96"/>
    </location>
</feature>
<dbReference type="FunFam" id="2.40.50.140:FF:000039">
    <property type="entry name" value="30S ribosomal protein S1"/>
    <property type="match status" value="1"/>
</dbReference>
<dbReference type="Gene3D" id="2.40.50.140">
    <property type="entry name" value="Nucleic acid-binding proteins"/>
    <property type="match status" value="4"/>
</dbReference>
<dbReference type="InterPro" id="IPR012340">
    <property type="entry name" value="NA-bd_OB-fold"/>
</dbReference>
<evidence type="ECO:0000313" key="7">
    <source>
        <dbReference type="EMBL" id="QGU96084.1"/>
    </source>
</evidence>
<dbReference type="EMBL" id="CP046522">
    <property type="protein sequence ID" value="QGU96084.1"/>
    <property type="molecule type" value="Genomic_DNA"/>
</dbReference>
<dbReference type="PROSITE" id="PS50126">
    <property type="entry name" value="S1"/>
    <property type="match status" value="4"/>
</dbReference>
<dbReference type="CDD" id="cd04465">
    <property type="entry name" value="S1_RPS1_repeat_ec2_hs2"/>
    <property type="match status" value="1"/>
</dbReference>
<feature type="domain" description="S1 motif" evidence="6">
    <location>
        <begin position="201"/>
        <end position="269"/>
    </location>
</feature>
<evidence type="ECO:0000256" key="5">
    <source>
        <dbReference type="PROSITE-ProRule" id="PRU00182"/>
    </source>
</evidence>
<dbReference type="FunFam" id="2.40.50.140:FF:000103">
    <property type="entry name" value="protein RRP5 homolog"/>
    <property type="match status" value="1"/>
</dbReference>
<dbReference type="CDD" id="cd05687">
    <property type="entry name" value="S1_RPS1_repeat_ec1_hs1"/>
    <property type="match status" value="1"/>
</dbReference>
<feature type="domain" description="S1 motif" evidence="6">
    <location>
        <begin position="114"/>
        <end position="180"/>
    </location>
</feature>
<dbReference type="Pfam" id="PF00575">
    <property type="entry name" value="S1"/>
    <property type="match status" value="4"/>
</dbReference>
<evidence type="ECO:0000259" key="6">
    <source>
        <dbReference type="PROSITE" id="PS50126"/>
    </source>
</evidence>
<dbReference type="PANTHER" id="PTHR10724:SF7">
    <property type="entry name" value="SMALL RIBOSOMAL SUBUNIT PROTEIN BS1C"/>
    <property type="match status" value="1"/>
</dbReference>
<comment type="similarity">
    <text evidence="1">Belongs to the bacterial ribosomal protein bS1 family.</text>
</comment>
<evidence type="ECO:0000256" key="4">
    <source>
        <dbReference type="ARBA" id="ARBA00025604"/>
    </source>
</evidence>
<evidence type="ECO:0000256" key="2">
    <source>
        <dbReference type="ARBA" id="ARBA00022980"/>
    </source>
</evidence>
<dbReference type="InterPro" id="IPR035104">
    <property type="entry name" value="Ribosomal_protein_S1-like"/>
</dbReference>
<dbReference type="InterPro" id="IPR003029">
    <property type="entry name" value="S1_domain"/>
</dbReference>
<organism evidence="7 8">
    <name type="scientific">Clostridium bovifaecis</name>
    <dbReference type="NCBI Taxonomy" id="2184719"/>
    <lineage>
        <taxon>Bacteria</taxon>
        <taxon>Bacillati</taxon>
        <taxon>Bacillota</taxon>
        <taxon>Clostridia</taxon>
        <taxon>Eubacteriales</taxon>
        <taxon>Clostridiaceae</taxon>
        <taxon>Clostridium</taxon>
    </lineage>
</organism>
<dbReference type="InterPro" id="IPR050437">
    <property type="entry name" value="Ribos_protein_bS1-like"/>
</dbReference>
<dbReference type="GO" id="GO:0005840">
    <property type="term" value="C:ribosome"/>
    <property type="evidence" value="ECO:0007669"/>
    <property type="project" value="UniProtKB-KW"/>
</dbReference>
<dbReference type="NCBIfam" id="NF005208">
    <property type="entry name" value="PRK06676.1"/>
    <property type="match status" value="1"/>
</dbReference>
<dbReference type="CDD" id="cd05688">
    <property type="entry name" value="S1_RPS1_repeat_ec3"/>
    <property type="match status" value="1"/>
</dbReference>
<gene>
    <name evidence="7" type="primary">rpsA</name>
    <name evidence="7" type="ORF">GOM49_14180</name>
</gene>
<comment type="function">
    <text evidence="4">Binds mRNA; thus facilitating recognition of the initiation point. It is needed to translate mRNA with a short Shine-Dalgarno (SD) purine-rich sequence.</text>
</comment>
<sequence>MTSENFEEISMKDMMSEIENSMKPIHGGDIIKGEVISVSDSEVLVNIGYISDGIIKREEFSNNEVNLKDTLKAGDKIEVYVVKVRDEEGNVVLSKKKADELKVWRDLEESFKTGATIEVKVNEVTKGGVIAYVKGVRCFIPASHVSNSFVKDLNQFVGKDLVVKVIEFDMEKKRVVLSRKEVERKEVENKKEKLWTSLKKGEKRNGVVSRLAKFGAFVDLGGMDGLIHNSDLSWKRVNHPSEVVKEGDKVEVYVIDFDKDKGRISLGLKDIQGDPWNNVARKHKANDILDGTVVRLLDFGAFVEIEPGVEGLVHVTQITDENITKPSQILKVGDRVKVKILEVNAEEKKMALSIKEAENKTTEEIEKYSDKDEGNYLFADLFKDLKF</sequence>
<proteinExistence type="inferred from homology"/>
<dbReference type="AlphaFoldDB" id="A0A6I6F4H4"/>
<evidence type="ECO:0000256" key="1">
    <source>
        <dbReference type="ARBA" id="ARBA00006767"/>
    </source>
</evidence>
<dbReference type="PROSITE" id="PS50889">
    <property type="entry name" value="S4"/>
    <property type="match status" value="1"/>
</dbReference>
<dbReference type="PRINTS" id="PR00681">
    <property type="entry name" value="RIBOSOMALS1"/>
</dbReference>
<dbReference type="PANTHER" id="PTHR10724">
    <property type="entry name" value="30S RIBOSOMAL PROTEIN S1"/>
    <property type="match status" value="1"/>
</dbReference>
<evidence type="ECO:0000313" key="8">
    <source>
        <dbReference type="Proteomes" id="UP000422764"/>
    </source>
</evidence>
<feature type="domain" description="S1 motif" evidence="6">
    <location>
        <begin position="286"/>
        <end position="355"/>
    </location>
</feature>
<dbReference type="SMART" id="SM00316">
    <property type="entry name" value="S1"/>
    <property type="match status" value="4"/>
</dbReference>
<dbReference type="GO" id="GO:0003729">
    <property type="term" value="F:mRNA binding"/>
    <property type="evidence" value="ECO:0007669"/>
    <property type="project" value="TreeGrafter"/>
</dbReference>
<protein>
    <submittedName>
        <fullName evidence="7">30S ribosomal protein S1</fullName>
    </submittedName>
</protein>
<reference evidence="7 8" key="1">
    <citation type="submission" date="2019-12" db="EMBL/GenBank/DDBJ databases">
        <title>Genome sequenceing of Clostridium bovifaecis.</title>
        <authorList>
            <person name="Yao Y."/>
        </authorList>
    </citation>
    <scope>NUCLEOTIDE SEQUENCE [LARGE SCALE GENOMIC DNA]</scope>
    <source>
        <strain evidence="7 8">BXX</strain>
    </source>
</reference>
<dbReference type="SUPFAM" id="SSF50249">
    <property type="entry name" value="Nucleic acid-binding proteins"/>
    <property type="match status" value="4"/>
</dbReference>
<keyword evidence="5" id="KW-0694">RNA-binding</keyword>
<keyword evidence="8" id="KW-1185">Reference proteome</keyword>
<keyword evidence="2 7" id="KW-0689">Ribosomal protein</keyword>
<dbReference type="GO" id="GO:0006412">
    <property type="term" value="P:translation"/>
    <property type="evidence" value="ECO:0007669"/>
    <property type="project" value="TreeGrafter"/>
</dbReference>
<dbReference type="GO" id="GO:1990904">
    <property type="term" value="C:ribonucleoprotein complex"/>
    <property type="evidence" value="ECO:0007669"/>
    <property type="project" value="UniProtKB-KW"/>
</dbReference>
<dbReference type="GO" id="GO:0003735">
    <property type="term" value="F:structural constituent of ribosome"/>
    <property type="evidence" value="ECO:0007669"/>
    <property type="project" value="TreeGrafter"/>
</dbReference>
<evidence type="ECO:0000256" key="3">
    <source>
        <dbReference type="ARBA" id="ARBA00023274"/>
    </source>
</evidence>
<dbReference type="Proteomes" id="UP000422764">
    <property type="component" value="Chromosome"/>
</dbReference>